<sequence>MPNFTHGNTSKLLKQYGIEKDSICFEISERYEIPIKQEEKQAHVSSLVGEPNLSTCDLFLINNYFRNCFIKLQSQFGYNRKII</sequence>
<gene>
    <name evidence="1" type="ORF">HUE87_06305</name>
</gene>
<dbReference type="RefSeq" id="WP_194365372.1">
    <property type="nucleotide sequence ID" value="NZ_CP054493.1"/>
</dbReference>
<name>A0A7S7LY09_9BACT</name>
<keyword evidence="2" id="KW-1185">Reference proteome</keyword>
<evidence type="ECO:0000313" key="1">
    <source>
        <dbReference type="EMBL" id="QOY53537.1"/>
    </source>
</evidence>
<dbReference type="AlphaFoldDB" id="A0A7S7LY09"/>
<dbReference type="EMBL" id="CP054493">
    <property type="protein sequence ID" value="QOY53537.1"/>
    <property type="molecule type" value="Genomic_DNA"/>
</dbReference>
<evidence type="ECO:0000313" key="2">
    <source>
        <dbReference type="Proteomes" id="UP000593836"/>
    </source>
</evidence>
<protein>
    <submittedName>
        <fullName evidence="1">Uncharacterized protein</fullName>
    </submittedName>
</protein>
<reference evidence="1 2" key="1">
    <citation type="submission" date="2020-05" db="EMBL/GenBank/DDBJ databases">
        <title>Sulfurimonas marisnigri, sp. nov., and Sulfurimonas baltica, sp. nov., manganese oxide reducing chemolithoautotrophs of the class Epsilonproteobacteria isolated from the pelagic redoxclines of the Black and Baltic Seas and emended description of the genus Sulfurimonas.</title>
        <authorList>
            <person name="Henkel J.V."/>
            <person name="Laudan C."/>
            <person name="Werner J."/>
            <person name="Neu T."/>
            <person name="Plewe S."/>
            <person name="Sproer C."/>
            <person name="Bunk B."/>
            <person name="Schulz-Vogt H.N."/>
        </authorList>
    </citation>
    <scope>NUCLEOTIDE SEQUENCE [LARGE SCALE GENOMIC DNA]</scope>
    <source>
        <strain evidence="1 2">SoZ1</strain>
    </source>
</reference>
<dbReference type="Proteomes" id="UP000593836">
    <property type="component" value="Chromosome"/>
</dbReference>
<accession>A0A7S7LY09</accession>
<organism evidence="1 2">
    <name type="scientific">Candidatus Sulfurimonas marisnigri</name>
    <dbReference type="NCBI Taxonomy" id="2740405"/>
    <lineage>
        <taxon>Bacteria</taxon>
        <taxon>Pseudomonadati</taxon>
        <taxon>Campylobacterota</taxon>
        <taxon>Epsilonproteobacteria</taxon>
        <taxon>Campylobacterales</taxon>
        <taxon>Sulfurimonadaceae</taxon>
        <taxon>Sulfurimonas</taxon>
    </lineage>
</organism>
<proteinExistence type="predicted"/>
<dbReference type="KEGG" id="smas:HUE87_06305"/>